<comment type="caution">
    <text evidence="1">The sequence shown here is derived from an EMBL/GenBank/DDBJ whole genome shotgun (WGS) entry which is preliminary data.</text>
</comment>
<dbReference type="EMBL" id="LOPU01000004">
    <property type="protein sequence ID" value="KTG11388.1"/>
    <property type="molecule type" value="Genomic_DNA"/>
</dbReference>
<proteinExistence type="predicted"/>
<evidence type="ECO:0000313" key="2">
    <source>
        <dbReference type="Proteomes" id="UP000054387"/>
    </source>
</evidence>
<accession>A0A0W1RD79</accession>
<sequence>MEMVSLWIFFVPKRPRGESRSTNRWVQKEENSDIRVLEKAVAHFSPEFTEFLFLLFREIVSLETGWWSFIAISTQLRPCEAIVAEAVFYFA</sequence>
<protein>
    <submittedName>
        <fullName evidence="1">Uncharacterized protein</fullName>
    </submittedName>
</protein>
<dbReference type="Proteomes" id="UP000054387">
    <property type="component" value="Unassembled WGS sequence"/>
</dbReference>
<keyword evidence="2" id="KW-1185">Reference proteome</keyword>
<gene>
    <name evidence="1" type="ORF">AUR64_03795</name>
</gene>
<evidence type="ECO:0000313" key="1">
    <source>
        <dbReference type="EMBL" id="KTG11388.1"/>
    </source>
</evidence>
<reference evidence="1 2" key="1">
    <citation type="submission" date="2015-12" db="EMBL/GenBank/DDBJ databases">
        <title>Haloprofundus marisrubri gen. nov., sp. nov., an extremely halophilic archaeon isolated from the Discovery deep brine-seawater interface in the Red Sea.</title>
        <authorList>
            <person name="Zhang G."/>
            <person name="Stingl U."/>
            <person name="Rashid M."/>
        </authorList>
    </citation>
    <scope>NUCLEOTIDE SEQUENCE [LARGE SCALE GENOMIC DNA]</scope>
    <source>
        <strain evidence="1 2">SB9</strain>
    </source>
</reference>
<organism evidence="1 2">
    <name type="scientific">Haloprofundus marisrubri</name>
    <dbReference type="NCBI Taxonomy" id="1514971"/>
    <lineage>
        <taxon>Archaea</taxon>
        <taxon>Methanobacteriati</taxon>
        <taxon>Methanobacteriota</taxon>
        <taxon>Stenosarchaea group</taxon>
        <taxon>Halobacteria</taxon>
        <taxon>Halobacteriales</taxon>
        <taxon>Haloferacaceae</taxon>
        <taxon>Haloprofundus</taxon>
    </lineage>
</organism>
<dbReference type="AlphaFoldDB" id="A0A0W1RD79"/>
<name>A0A0W1RD79_9EURY</name>
<dbReference type="STRING" id="1514971.AUR64_03795"/>